<evidence type="ECO:0000313" key="1">
    <source>
        <dbReference type="EMBL" id="KAH9365482.1"/>
    </source>
</evidence>
<comment type="caution">
    <text evidence="1">The sequence shown here is derived from an EMBL/GenBank/DDBJ whole genome shotgun (WGS) entry which is preliminary data.</text>
</comment>
<evidence type="ECO:0000313" key="2">
    <source>
        <dbReference type="Proteomes" id="UP000821853"/>
    </source>
</evidence>
<name>A0A9J6FQA3_HAELO</name>
<dbReference type="EMBL" id="JABSTR010000003">
    <property type="protein sequence ID" value="KAH9365482.1"/>
    <property type="molecule type" value="Genomic_DNA"/>
</dbReference>
<sequence length="154" mass="17920">MSEPTQSRIVREILQVLCERRRQFVHFLTSRQDQRETARVFFERFGFPGVVGPIDGTHIPIKNPGGDTQALYICRKNFHSLNVQVTEPTELGLSAIHQRQFLISAGLRRRREDHVVARWRGSAHDNRIWEESNLRKKFAANVSNKFCRFSQCVS</sequence>
<proteinExistence type="predicted"/>
<gene>
    <name evidence="1" type="ORF">HPB48_000503</name>
</gene>
<keyword evidence="2" id="KW-1185">Reference proteome</keyword>
<dbReference type="AlphaFoldDB" id="A0A9J6FQA3"/>
<organism evidence="1 2">
    <name type="scientific">Haemaphysalis longicornis</name>
    <name type="common">Bush tick</name>
    <dbReference type="NCBI Taxonomy" id="44386"/>
    <lineage>
        <taxon>Eukaryota</taxon>
        <taxon>Metazoa</taxon>
        <taxon>Ecdysozoa</taxon>
        <taxon>Arthropoda</taxon>
        <taxon>Chelicerata</taxon>
        <taxon>Arachnida</taxon>
        <taxon>Acari</taxon>
        <taxon>Parasitiformes</taxon>
        <taxon>Ixodida</taxon>
        <taxon>Ixodoidea</taxon>
        <taxon>Ixodidae</taxon>
        <taxon>Haemaphysalinae</taxon>
        <taxon>Haemaphysalis</taxon>
    </lineage>
</organism>
<dbReference type="Proteomes" id="UP000821853">
    <property type="component" value="Unassembled WGS sequence"/>
</dbReference>
<evidence type="ECO:0008006" key="3">
    <source>
        <dbReference type="Google" id="ProtNLM"/>
    </source>
</evidence>
<accession>A0A9J6FQA3</accession>
<dbReference type="OrthoDB" id="6435309at2759"/>
<protein>
    <recommendedName>
        <fullName evidence="3">Nuclease HARBI1</fullName>
    </recommendedName>
</protein>
<dbReference type="VEuPathDB" id="VectorBase:HLOH_049989"/>
<reference evidence="1 2" key="1">
    <citation type="journal article" date="2020" name="Cell">
        <title>Large-Scale Comparative Analyses of Tick Genomes Elucidate Their Genetic Diversity and Vector Capacities.</title>
        <authorList>
            <consortium name="Tick Genome and Microbiome Consortium (TIGMIC)"/>
            <person name="Jia N."/>
            <person name="Wang J."/>
            <person name="Shi W."/>
            <person name="Du L."/>
            <person name="Sun Y."/>
            <person name="Zhan W."/>
            <person name="Jiang J.F."/>
            <person name="Wang Q."/>
            <person name="Zhang B."/>
            <person name="Ji P."/>
            <person name="Bell-Sakyi L."/>
            <person name="Cui X.M."/>
            <person name="Yuan T.T."/>
            <person name="Jiang B.G."/>
            <person name="Yang W.F."/>
            <person name="Lam T.T."/>
            <person name="Chang Q.C."/>
            <person name="Ding S.J."/>
            <person name="Wang X.J."/>
            <person name="Zhu J.G."/>
            <person name="Ruan X.D."/>
            <person name="Zhao L."/>
            <person name="Wei J.T."/>
            <person name="Ye R.Z."/>
            <person name="Que T.C."/>
            <person name="Du C.H."/>
            <person name="Zhou Y.H."/>
            <person name="Cheng J.X."/>
            <person name="Dai P.F."/>
            <person name="Guo W.B."/>
            <person name="Han X.H."/>
            <person name="Huang E.J."/>
            <person name="Li L.F."/>
            <person name="Wei W."/>
            <person name="Gao Y.C."/>
            <person name="Liu J.Z."/>
            <person name="Shao H.Z."/>
            <person name="Wang X."/>
            <person name="Wang C.C."/>
            <person name="Yang T.C."/>
            <person name="Huo Q.B."/>
            <person name="Li W."/>
            <person name="Chen H.Y."/>
            <person name="Chen S.E."/>
            <person name="Zhou L.G."/>
            <person name="Ni X.B."/>
            <person name="Tian J.H."/>
            <person name="Sheng Y."/>
            <person name="Liu T."/>
            <person name="Pan Y.S."/>
            <person name="Xia L.Y."/>
            <person name="Li J."/>
            <person name="Zhao F."/>
            <person name="Cao W.C."/>
        </authorList>
    </citation>
    <scope>NUCLEOTIDE SEQUENCE [LARGE SCALE GENOMIC DNA]</scope>
    <source>
        <strain evidence="1">HaeL-2018</strain>
    </source>
</reference>